<dbReference type="Pfam" id="PF00590">
    <property type="entry name" value="TP_methylase"/>
    <property type="match status" value="1"/>
</dbReference>
<dbReference type="GO" id="GO:0009236">
    <property type="term" value="P:cobalamin biosynthetic process"/>
    <property type="evidence" value="ECO:0007669"/>
    <property type="project" value="UniProtKB-UniPathway"/>
</dbReference>
<gene>
    <name evidence="7" type="ORF">SAMN02745225_01343</name>
</gene>
<dbReference type="Proteomes" id="UP000184295">
    <property type="component" value="Unassembled WGS sequence"/>
</dbReference>
<dbReference type="CDD" id="cd11644">
    <property type="entry name" value="Precorrin-6Y-MT"/>
    <property type="match status" value="1"/>
</dbReference>
<comment type="pathway">
    <text evidence="1">Cofactor biosynthesis; adenosylcobalamin biosynthesis.</text>
</comment>
<evidence type="ECO:0000313" key="8">
    <source>
        <dbReference type="Proteomes" id="UP000184295"/>
    </source>
</evidence>
<dbReference type="InterPro" id="IPR035996">
    <property type="entry name" value="4pyrrol_Methylase_sf"/>
</dbReference>
<dbReference type="Gene3D" id="3.30.950.10">
    <property type="entry name" value="Methyltransferase, Cobalt-precorrin-4 Transmethylase, Domain 2"/>
    <property type="match status" value="1"/>
</dbReference>
<sequence>MITVIGMVGDTISELNQDAIQRLISAKTVLANRSRAKAIAKFVDTANTKIEEYPKPLSSLAEIVASVEHPVVVVASGDPGFFGITSYLSANNLDFEVLPAPSSVSIAAARLKIPWEDKVVLSAHGRKEEEFVSTLDTALSEDNGGVFVLCGPKLPPLEILSLIGARGVKGHEIWIFEDLMTDRERVTGPEPPHKDYSSNAVVLLLKRRHPDTASLIFRSEPPSKMPSAFSEKEFSHPDRNFSKIEVKALVMALLQVDSLSLGSVFLEVGAGYGGVGILAARLRPDLVLYQYEKDARKIPTIRTNLKSFGVTSVLKNETFNPNEVNDIDPAAIFFGGGGVELAYETSKALRRPARICAVFVSPLDLSLAYEAFGNVKEIVSFTLSPFSKSSSHTRLVPSNPVFLAWNEI</sequence>
<evidence type="ECO:0000256" key="1">
    <source>
        <dbReference type="ARBA" id="ARBA00004953"/>
    </source>
</evidence>
<dbReference type="Gene3D" id="3.40.50.150">
    <property type="entry name" value="Vaccinia Virus protein VP39"/>
    <property type="match status" value="1"/>
</dbReference>
<dbReference type="PANTHER" id="PTHR43182:SF1">
    <property type="entry name" value="COBALT-PRECORRIN-7 C(5)-METHYLTRANSFERASE"/>
    <property type="match status" value="1"/>
</dbReference>
<dbReference type="InterPro" id="IPR014776">
    <property type="entry name" value="4pyrrole_Mease_sub2"/>
</dbReference>
<evidence type="ECO:0000256" key="4">
    <source>
        <dbReference type="ARBA" id="ARBA00022679"/>
    </source>
</evidence>
<dbReference type="Gene3D" id="3.40.1010.10">
    <property type="entry name" value="Cobalt-precorrin-4 Transmethylase, Domain 1"/>
    <property type="match status" value="1"/>
</dbReference>
<keyword evidence="4 7" id="KW-0808">Transferase</keyword>
<keyword evidence="2" id="KW-0169">Cobalamin biosynthesis</keyword>
<dbReference type="InterPro" id="IPR029063">
    <property type="entry name" value="SAM-dependent_MTases_sf"/>
</dbReference>
<protein>
    <submittedName>
        <fullName evidence="7">Precorrin-6Y C5,15-methyltransferase (Decarboxylating)</fullName>
    </submittedName>
</protein>
<organism evidence="7 8">
    <name type="scientific">Ferrithrix thermotolerans DSM 19514</name>
    <dbReference type="NCBI Taxonomy" id="1121881"/>
    <lineage>
        <taxon>Bacteria</taxon>
        <taxon>Bacillati</taxon>
        <taxon>Actinomycetota</taxon>
        <taxon>Acidimicrobiia</taxon>
        <taxon>Acidimicrobiales</taxon>
        <taxon>Acidimicrobiaceae</taxon>
        <taxon>Ferrithrix</taxon>
    </lineage>
</organism>
<dbReference type="AlphaFoldDB" id="A0A1M4VKH2"/>
<dbReference type="SUPFAM" id="SSF53790">
    <property type="entry name" value="Tetrapyrrole methylase"/>
    <property type="match status" value="1"/>
</dbReference>
<dbReference type="STRING" id="1121881.SAMN02745225_01343"/>
<dbReference type="InterPro" id="IPR050714">
    <property type="entry name" value="Cobalamin_biosynth_MTase"/>
</dbReference>
<keyword evidence="3 7" id="KW-0489">Methyltransferase</keyword>
<dbReference type="RefSeq" id="WP_072790307.1">
    <property type="nucleotide sequence ID" value="NZ_FQUL01000017.1"/>
</dbReference>
<dbReference type="InterPro" id="IPR000878">
    <property type="entry name" value="4pyrrol_Mease"/>
</dbReference>
<dbReference type="SUPFAM" id="SSF53335">
    <property type="entry name" value="S-adenosyl-L-methionine-dependent methyltransferases"/>
    <property type="match status" value="1"/>
</dbReference>
<dbReference type="InterPro" id="IPR012818">
    <property type="entry name" value="CbiE"/>
</dbReference>
<evidence type="ECO:0000256" key="2">
    <source>
        <dbReference type="ARBA" id="ARBA00022573"/>
    </source>
</evidence>
<keyword evidence="5" id="KW-0949">S-adenosyl-L-methionine</keyword>
<evidence type="ECO:0000313" key="7">
    <source>
        <dbReference type="EMBL" id="SHE69323.1"/>
    </source>
</evidence>
<evidence type="ECO:0000256" key="5">
    <source>
        <dbReference type="ARBA" id="ARBA00022691"/>
    </source>
</evidence>
<dbReference type="InterPro" id="IPR014777">
    <property type="entry name" value="4pyrrole_Mease_sub1"/>
</dbReference>
<evidence type="ECO:0000256" key="3">
    <source>
        <dbReference type="ARBA" id="ARBA00022603"/>
    </source>
</evidence>
<dbReference type="GO" id="GO:0032259">
    <property type="term" value="P:methylation"/>
    <property type="evidence" value="ECO:0007669"/>
    <property type="project" value="UniProtKB-KW"/>
</dbReference>
<dbReference type="UniPathway" id="UPA00148"/>
<keyword evidence="8" id="KW-1185">Reference proteome</keyword>
<dbReference type="EMBL" id="FQUL01000017">
    <property type="protein sequence ID" value="SHE69323.1"/>
    <property type="molecule type" value="Genomic_DNA"/>
</dbReference>
<dbReference type="NCBIfam" id="TIGR02467">
    <property type="entry name" value="CbiE"/>
    <property type="match status" value="1"/>
</dbReference>
<feature type="domain" description="Tetrapyrrole methylase" evidence="6">
    <location>
        <begin position="14"/>
        <end position="187"/>
    </location>
</feature>
<name>A0A1M4VKH2_9ACTN</name>
<reference evidence="8" key="1">
    <citation type="submission" date="2016-11" db="EMBL/GenBank/DDBJ databases">
        <authorList>
            <person name="Varghese N."/>
            <person name="Submissions S."/>
        </authorList>
    </citation>
    <scope>NUCLEOTIDE SEQUENCE [LARGE SCALE GENOMIC DNA]</scope>
    <source>
        <strain evidence="8">DSM 19514</strain>
    </source>
</reference>
<accession>A0A1M4VKH2</accession>
<dbReference type="PANTHER" id="PTHR43182">
    <property type="entry name" value="COBALT-PRECORRIN-6B C(15)-METHYLTRANSFERASE (DECARBOXYLATING)"/>
    <property type="match status" value="1"/>
</dbReference>
<evidence type="ECO:0000259" key="6">
    <source>
        <dbReference type="Pfam" id="PF00590"/>
    </source>
</evidence>
<dbReference type="OrthoDB" id="9787825at2"/>
<proteinExistence type="predicted"/>
<dbReference type="GO" id="GO:0008276">
    <property type="term" value="F:protein methyltransferase activity"/>
    <property type="evidence" value="ECO:0007669"/>
    <property type="project" value="InterPro"/>
</dbReference>